<keyword evidence="2" id="KW-1185">Reference proteome</keyword>
<sequence length="515" mass="57675">MAAAAFASLPELVRCLAEQTRSRKQLARLSRTSKTFHLAVAPVLFREVVCFTDETLNALANCAHLGHVRLLEVRLRHGEGEPANKIVQQMLPRMLLLEGFCWNAALATTTLTVLHRSCPELKSIRFGMPCEFGSRYLGYSEDREYSNEPSAKELEAREIYGRPDLTVFRGLEELTLDNLCEELPWWRETIVEVLKNSPELKKLGLSLSFATIGKAARYGERDTFDGFFYDVCNDFCAAGAPPLHLQSLKCGTAIIPDDAESLQSLTDLTYLEEVHIENETVWNLIDVITMYEDGEESGIVFEALGPAQCPNLRRLTVRQYRGDVHELFAASDDPAWARQVALSLVEVNDALEPAQLLRPSEKYPSLPLHLRMLDVNLDREKVEVDDEEGLEVSTVSQVLHDLVAGDDGALEGLSVHFPPDMGDDSFSDLLQSVTDILPGLISLTQLSVVLPGQFDNFDGKVESTARKLAGAPSRVRYVKVQKRAWRVWRDGDGTVRLEELEDREISDVELFSQLL</sequence>
<gene>
    <name evidence="1" type="ORF">B0T18DRAFT_387454</name>
</gene>
<dbReference type="EMBL" id="JAUKUD010000002">
    <property type="protein sequence ID" value="KAK0751310.1"/>
    <property type="molecule type" value="Genomic_DNA"/>
</dbReference>
<accession>A0AA40F549</accession>
<proteinExistence type="predicted"/>
<dbReference type="Proteomes" id="UP001172155">
    <property type="component" value="Unassembled WGS sequence"/>
</dbReference>
<comment type="caution">
    <text evidence="1">The sequence shown here is derived from an EMBL/GenBank/DDBJ whole genome shotgun (WGS) entry which is preliminary data.</text>
</comment>
<protein>
    <recommendedName>
        <fullName evidence="3">F-box domain-containing protein</fullName>
    </recommendedName>
</protein>
<name>A0AA40F549_9PEZI</name>
<organism evidence="1 2">
    <name type="scientific">Schizothecium vesticola</name>
    <dbReference type="NCBI Taxonomy" id="314040"/>
    <lineage>
        <taxon>Eukaryota</taxon>
        <taxon>Fungi</taxon>
        <taxon>Dikarya</taxon>
        <taxon>Ascomycota</taxon>
        <taxon>Pezizomycotina</taxon>
        <taxon>Sordariomycetes</taxon>
        <taxon>Sordariomycetidae</taxon>
        <taxon>Sordariales</taxon>
        <taxon>Schizotheciaceae</taxon>
        <taxon>Schizothecium</taxon>
    </lineage>
</organism>
<reference evidence="1" key="1">
    <citation type="submission" date="2023-06" db="EMBL/GenBank/DDBJ databases">
        <title>Genome-scale phylogeny and comparative genomics of the fungal order Sordariales.</title>
        <authorList>
            <consortium name="Lawrence Berkeley National Laboratory"/>
            <person name="Hensen N."/>
            <person name="Bonometti L."/>
            <person name="Westerberg I."/>
            <person name="Brannstrom I.O."/>
            <person name="Guillou S."/>
            <person name="Cros-Aarteil S."/>
            <person name="Calhoun S."/>
            <person name="Haridas S."/>
            <person name="Kuo A."/>
            <person name="Mondo S."/>
            <person name="Pangilinan J."/>
            <person name="Riley R."/>
            <person name="LaButti K."/>
            <person name="Andreopoulos B."/>
            <person name="Lipzen A."/>
            <person name="Chen C."/>
            <person name="Yanf M."/>
            <person name="Daum C."/>
            <person name="Ng V."/>
            <person name="Clum A."/>
            <person name="Steindorff A."/>
            <person name="Ohm R."/>
            <person name="Martin F."/>
            <person name="Silar P."/>
            <person name="Natvig D."/>
            <person name="Lalanne C."/>
            <person name="Gautier V."/>
            <person name="Ament-velasquez S.L."/>
            <person name="Kruys A."/>
            <person name="Hutchinson M.I."/>
            <person name="Powell A.J."/>
            <person name="Barry K."/>
            <person name="Miller A.N."/>
            <person name="Grigoriev I.V."/>
            <person name="Debuchy R."/>
            <person name="Gladieux P."/>
            <person name="Thoren M.H."/>
            <person name="Johannesson H."/>
        </authorList>
    </citation>
    <scope>NUCLEOTIDE SEQUENCE</scope>
    <source>
        <strain evidence="1">SMH3187-1</strain>
    </source>
</reference>
<dbReference type="AlphaFoldDB" id="A0AA40F549"/>
<evidence type="ECO:0008006" key="3">
    <source>
        <dbReference type="Google" id="ProtNLM"/>
    </source>
</evidence>
<evidence type="ECO:0000313" key="1">
    <source>
        <dbReference type="EMBL" id="KAK0751310.1"/>
    </source>
</evidence>
<evidence type="ECO:0000313" key="2">
    <source>
        <dbReference type="Proteomes" id="UP001172155"/>
    </source>
</evidence>